<dbReference type="NCBIfam" id="TIGR00229">
    <property type="entry name" value="sensory_box"/>
    <property type="match status" value="2"/>
</dbReference>
<dbReference type="GO" id="GO:0009881">
    <property type="term" value="F:photoreceptor activity"/>
    <property type="evidence" value="ECO:0007669"/>
    <property type="project" value="UniProtKB-KW"/>
</dbReference>
<dbReference type="InterPro" id="IPR001610">
    <property type="entry name" value="PAC"/>
</dbReference>
<keyword evidence="5" id="KW-0716">Sensory transduction</keyword>
<dbReference type="Gene3D" id="2.10.70.100">
    <property type="match status" value="1"/>
</dbReference>
<evidence type="ECO:0000259" key="17">
    <source>
        <dbReference type="PROSITE" id="PS50113"/>
    </source>
</evidence>
<dbReference type="GO" id="GO:0004673">
    <property type="term" value="F:protein histidine kinase activity"/>
    <property type="evidence" value="ECO:0007669"/>
    <property type="project" value="UniProtKB-EC"/>
</dbReference>
<feature type="domain" description="PAS" evidence="16">
    <location>
        <begin position="465"/>
        <end position="511"/>
    </location>
</feature>
<sequence length="807" mass="88887">MAGLIRALDWAATPLGPLAAWPPGLRTAIELLLASGFPTCLQWGAEGFLIYNDAARPLMGDKHPRALGRPIFEAMPETRASWAPVLAAVLAGETITLQDQPYLLKRDGAGEQAWFTHSCSPLRDTAGRVVALWAVYIETTARLRAEWRRDQVEAALRAGEEQQAFLLRLSDALRPLAEPTAVQATAARLLGEQLDVNRVLYVDIIDEREAEIRLDYARGVPSLAGRWQADAFGEAVTRQLRQSQLLVIDNAQQDPVLADGNRALFAELQIGATIAMSLVKDGRWVAVFAVQNAAPRIWTPAEIALTEETAERTWAALEQTRAEQALRRREAELARVQRIGGIGGFDIDLRQGLEGPHLVGEHSPEYRAVHGLDTAGLAEHHGAWLRRLHPEDREPAAAALQAALAGDGLTYQNEYRIIRPSDGASRWILARADIERDETGRAIRLIGAHIDVTPQKQAEAALRESEERLRQFGEASSDVLWIRDAGTLRLDYLTPAFERIYGLPREGGLGEHDFQGWAATILEVDRSRALSHIARVRGGEAVTFEYRIRRPDGEIRWLRNSDFPIRDGTGRVRWIGGIGKDVTEEKRAAARQEVLVAELQHRSRNLLAVIRAVAFKTLGRGGARGGAVAAFDQRLAALSRAQGLLSRFGSDTVELGALVRAELEAHAELEPPRIDIQGPEVNLSVEQVQTFSLALHELATNAVKYGALRDDLPGQLSVRWQVHEAGEEDRLPPPRVPGRPSRPVLRWVQLAWREAGIALPPAAPAGERPRGYGRELIEDALPYSLGARTAYALQEGGLCCRIALPLR</sequence>
<feature type="domain" description="PAC" evidence="17">
    <location>
        <begin position="411"/>
        <end position="464"/>
    </location>
</feature>
<evidence type="ECO:0000256" key="4">
    <source>
        <dbReference type="ARBA" id="ARBA00022553"/>
    </source>
</evidence>
<evidence type="ECO:0000256" key="14">
    <source>
        <dbReference type="ARBA" id="ARBA00023026"/>
    </source>
</evidence>
<dbReference type="Gene3D" id="3.30.450.40">
    <property type="match status" value="1"/>
</dbReference>
<keyword evidence="10" id="KW-0547">Nucleotide-binding</keyword>
<evidence type="ECO:0000256" key="11">
    <source>
        <dbReference type="ARBA" id="ARBA00022777"/>
    </source>
</evidence>
<evidence type="ECO:0000256" key="7">
    <source>
        <dbReference type="ARBA" id="ARBA00022643"/>
    </source>
</evidence>
<dbReference type="Pfam" id="PF08447">
    <property type="entry name" value="PAS_3"/>
    <property type="match status" value="2"/>
</dbReference>
<dbReference type="InterPro" id="IPR029016">
    <property type="entry name" value="GAF-like_dom_sf"/>
</dbReference>
<evidence type="ECO:0000256" key="1">
    <source>
        <dbReference type="ARBA" id="ARBA00000085"/>
    </source>
</evidence>
<dbReference type="AlphaFoldDB" id="A0A1V2GZ76"/>
<keyword evidence="9" id="KW-0677">Repeat</keyword>
<comment type="catalytic activity">
    <reaction evidence="1">
        <text>ATP + protein L-histidine = ADP + protein N-phospho-L-histidine.</text>
        <dbReference type="EC" id="2.7.13.3"/>
    </reaction>
</comment>
<dbReference type="SMART" id="SM00065">
    <property type="entry name" value="GAF"/>
    <property type="match status" value="1"/>
</dbReference>
<dbReference type="Proteomes" id="UP000188879">
    <property type="component" value="Unassembled WGS sequence"/>
</dbReference>
<evidence type="ECO:0000256" key="5">
    <source>
        <dbReference type="ARBA" id="ARBA00022606"/>
    </source>
</evidence>
<dbReference type="GO" id="GO:0005524">
    <property type="term" value="F:ATP binding"/>
    <property type="evidence" value="ECO:0007669"/>
    <property type="project" value="UniProtKB-KW"/>
</dbReference>
<keyword evidence="3" id="KW-0600">Photoreceptor protein</keyword>
<comment type="caution">
    <text evidence="18">The sequence shown here is derived from an EMBL/GenBank/DDBJ whole genome shotgun (WGS) entry which is preliminary data.</text>
</comment>
<dbReference type="Gene3D" id="3.30.450.20">
    <property type="entry name" value="PAS domain"/>
    <property type="match status" value="3"/>
</dbReference>
<keyword evidence="15" id="KW-0675">Receptor</keyword>
<dbReference type="InterPro" id="IPR035965">
    <property type="entry name" value="PAS-like_dom_sf"/>
</dbReference>
<dbReference type="InterPro" id="IPR000014">
    <property type="entry name" value="PAS"/>
</dbReference>
<feature type="domain" description="PAC" evidence="17">
    <location>
        <begin position="542"/>
        <end position="594"/>
    </location>
</feature>
<dbReference type="PANTHER" id="PTHR41523:SF8">
    <property type="entry name" value="ETHYLENE RESPONSE SENSOR PROTEIN"/>
    <property type="match status" value="1"/>
</dbReference>
<keyword evidence="14" id="KW-0843">Virulence</keyword>
<keyword evidence="8" id="KW-0808">Transferase</keyword>
<dbReference type="SMART" id="SM00911">
    <property type="entry name" value="HWE_HK"/>
    <property type="match status" value="1"/>
</dbReference>
<keyword evidence="13" id="KW-0157">Chromophore</keyword>
<dbReference type="InterPro" id="IPR036890">
    <property type="entry name" value="HATPase_C_sf"/>
</dbReference>
<dbReference type="InterPro" id="IPR000700">
    <property type="entry name" value="PAS-assoc_C"/>
</dbReference>
<protein>
    <recommendedName>
        <fullName evidence="2">histidine kinase</fullName>
        <ecNumber evidence="2">2.7.13.3</ecNumber>
    </recommendedName>
</protein>
<keyword evidence="6" id="KW-0285">Flavoprotein</keyword>
<dbReference type="PROSITE" id="PS50112">
    <property type="entry name" value="PAS"/>
    <property type="match status" value="1"/>
</dbReference>
<dbReference type="InterPro" id="IPR011102">
    <property type="entry name" value="Sig_transdc_His_kinase_HWE"/>
</dbReference>
<dbReference type="InterPro" id="IPR013655">
    <property type="entry name" value="PAS_fold_3"/>
</dbReference>
<evidence type="ECO:0000256" key="6">
    <source>
        <dbReference type="ARBA" id="ARBA00022630"/>
    </source>
</evidence>
<keyword evidence="7" id="KW-0288">FMN</keyword>
<evidence type="ECO:0000256" key="8">
    <source>
        <dbReference type="ARBA" id="ARBA00022679"/>
    </source>
</evidence>
<evidence type="ECO:0000256" key="10">
    <source>
        <dbReference type="ARBA" id="ARBA00022741"/>
    </source>
</evidence>
<evidence type="ECO:0000256" key="13">
    <source>
        <dbReference type="ARBA" id="ARBA00022991"/>
    </source>
</evidence>
<dbReference type="InterPro" id="IPR013656">
    <property type="entry name" value="PAS_4"/>
</dbReference>
<keyword evidence="4" id="KW-0597">Phosphoprotein</keyword>
<evidence type="ECO:0000313" key="18">
    <source>
        <dbReference type="EMBL" id="ONG50677.1"/>
    </source>
</evidence>
<dbReference type="Pfam" id="PF08448">
    <property type="entry name" value="PAS_4"/>
    <property type="match status" value="1"/>
</dbReference>
<dbReference type="SUPFAM" id="SSF55785">
    <property type="entry name" value="PYP-like sensor domain (PAS domain)"/>
    <property type="match status" value="3"/>
</dbReference>
<dbReference type="InterPro" id="IPR003018">
    <property type="entry name" value="GAF"/>
</dbReference>
<evidence type="ECO:0000256" key="3">
    <source>
        <dbReference type="ARBA" id="ARBA00022543"/>
    </source>
</evidence>
<evidence type="ECO:0000256" key="2">
    <source>
        <dbReference type="ARBA" id="ARBA00012438"/>
    </source>
</evidence>
<reference evidence="18 19" key="1">
    <citation type="submission" date="2016-10" db="EMBL/GenBank/DDBJ databases">
        <title>Draft Genome sequence of Roseomonas sp. strain M3.</title>
        <authorList>
            <person name="Subhash Y."/>
            <person name="Lee S."/>
        </authorList>
    </citation>
    <scope>NUCLEOTIDE SEQUENCE [LARGE SCALE GENOMIC DNA]</scope>
    <source>
        <strain evidence="18 19">M3</strain>
    </source>
</reference>
<evidence type="ECO:0000256" key="15">
    <source>
        <dbReference type="ARBA" id="ARBA00023170"/>
    </source>
</evidence>
<dbReference type="Gene3D" id="3.30.565.10">
    <property type="entry name" value="Histidine kinase-like ATPase, C-terminal domain"/>
    <property type="match status" value="1"/>
</dbReference>
<name>A0A1V2GZ76_9PROT</name>
<evidence type="ECO:0000313" key="19">
    <source>
        <dbReference type="Proteomes" id="UP000188879"/>
    </source>
</evidence>
<dbReference type="CDD" id="cd00130">
    <property type="entry name" value="PAS"/>
    <property type="match status" value="1"/>
</dbReference>
<evidence type="ECO:0000256" key="12">
    <source>
        <dbReference type="ARBA" id="ARBA00022840"/>
    </source>
</evidence>
<accession>A0A1V2GZ76</accession>
<gene>
    <name evidence="18" type="ORF">BKE38_17515</name>
</gene>
<dbReference type="SUPFAM" id="SSF55781">
    <property type="entry name" value="GAF domain-like"/>
    <property type="match status" value="1"/>
</dbReference>
<dbReference type="Pfam" id="PF07536">
    <property type="entry name" value="HWE_HK"/>
    <property type="match status" value="1"/>
</dbReference>
<dbReference type="Pfam" id="PF01590">
    <property type="entry name" value="GAF"/>
    <property type="match status" value="1"/>
</dbReference>
<organism evidence="18 19">
    <name type="scientific">Teichococcus deserti</name>
    <dbReference type="NCBI Taxonomy" id="1817963"/>
    <lineage>
        <taxon>Bacteria</taxon>
        <taxon>Pseudomonadati</taxon>
        <taxon>Pseudomonadota</taxon>
        <taxon>Alphaproteobacteria</taxon>
        <taxon>Acetobacterales</taxon>
        <taxon>Roseomonadaceae</taxon>
        <taxon>Roseomonas</taxon>
    </lineage>
</organism>
<dbReference type="EMBL" id="MLCO01000182">
    <property type="protein sequence ID" value="ONG50677.1"/>
    <property type="molecule type" value="Genomic_DNA"/>
</dbReference>
<keyword evidence="19" id="KW-1185">Reference proteome</keyword>
<evidence type="ECO:0000259" key="16">
    <source>
        <dbReference type="PROSITE" id="PS50112"/>
    </source>
</evidence>
<proteinExistence type="predicted"/>
<dbReference type="PROSITE" id="PS50113">
    <property type="entry name" value="PAC"/>
    <property type="match status" value="2"/>
</dbReference>
<dbReference type="SMART" id="SM00086">
    <property type="entry name" value="PAC"/>
    <property type="match status" value="2"/>
</dbReference>
<keyword evidence="12" id="KW-0067">ATP-binding</keyword>
<keyword evidence="11" id="KW-0418">Kinase</keyword>
<dbReference type="PANTHER" id="PTHR41523">
    <property type="entry name" value="TWO-COMPONENT SYSTEM SENSOR PROTEIN"/>
    <property type="match status" value="1"/>
</dbReference>
<evidence type="ECO:0000256" key="9">
    <source>
        <dbReference type="ARBA" id="ARBA00022737"/>
    </source>
</evidence>
<dbReference type="EC" id="2.7.13.3" evidence="2"/>